<keyword evidence="7" id="KW-0808">Transferase</keyword>
<comment type="catalytic activity">
    <reaction evidence="1">
        <text>[E2 ubiquitin-conjugating enzyme]-S-ubiquitinyl-L-cysteine + [acceptor protein]-L-lysine = [E2 ubiquitin-conjugating enzyme]-L-cysteine + [acceptor protein]-N(6)-ubiquitinyl-L-lysine.</text>
        <dbReference type="EC" id="2.3.2.31"/>
    </reaction>
</comment>
<dbReference type="InterPro" id="IPR036397">
    <property type="entry name" value="RNaseH_sf"/>
</dbReference>
<evidence type="ECO:0000256" key="7">
    <source>
        <dbReference type="ARBA" id="ARBA00022679"/>
    </source>
</evidence>
<dbReference type="GO" id="GO:0003676">
    <property type="term" value="F:nucleic acid binding"/>
    <property type="evidence" value="ECO:0007669"/>
    <property type="project" value="InterPro"/>
</dbReference>
<evidence type="ECO:0000256" key="12">
    <source>
        <dbReference type="ARBA" id="ARBA00022833"/>
    </source>
</evidence>
<evidence type="ECO:0000256" key="8">
    <source>
        <dbReference type="ARBA" id="ARBA00022723"/>
    </source>
</evidence>
<evidence type="ECO:0000256" key="14">
    <source>
        <dbReference type="SAM" id="MobiDB-lite"/>
    </source>
</evidence>
<dbReference type="SUPFAM" id="SSF53098">
    <property type="entry name" value="Ribonuclease H-like"/>
    <property type="match status" value="1"/>
</dbReference>
<dbReference type="Gene3D" id="3.30.40.10">
    <property type="entry name" value="Zinc/RING finger domain, C3HC4 (zinc finger)"/>
    <property type="match status" value="1"/>
</dbReference>
<feature type="compositionally biased region" description="Acidic residues" evidence="14">
    <location>
        <begin position="537"/>
        <end position="579"/>
    </location>
</feature>
<dbReference type="FunFam" id="3.30.40.10:FF:000230">
    <property type="entry name" value="RBR-type E3 ubiquitin transferase"/>
    <property type="match status" value="1"/>
</dbReference>
<keyword evidence="9" id="KW-0677">Repeat</keyword>
<dbReference type="Gene3D" id="1.20.120.1750">
    <property type="match status" value="1"/>
</dbReference>
<dbReference type="SMART" id="SM00647">
    <property type="entry name" value="IBR"/>
    <property type="match status" value="1"/>
</dbReference>
<evidence type="ECO:0000256" key="3">
    <source>
        <dbReference type="ARBA" id="ARBA00003976"/>
    </source>
</evidence>
<comment type="cofactor">
    <cofactor evidence="2">
        <name>Zn(2+)</name>
        <dbReference type="ChEBI" id="CHEBI:29105"/>
    </cofactor>
</comment>
<dbReference type="GO" id="GO:0016567">
    <property type="term" value="P:protein ubiquitination"/>
    <property type="evidence" value="ECO:0007669"/>
    <property type="project" value="UniProtKB-UniPathway"/>
</dbReference>
<feature type="region of interest" description="Disordered" evidence="14">
    <location>
        <begin position="484"/>
        <end position="503"/>
    </location>
</feature>
<evidence type="ECO:0000256" key="13">
    <source>
        <dbReference type="PROSITE-ProRule" id="PRU00175"/>
    </source>
</evidence>
<evidence type="ECO:0000256" key="1">
    <source>
        <dbReference type="ARBA" id="ARBA00001798"/>
    </source>
</evidence>
<dbReference type="PANTHER" id="PTHR11685">
    <property type="entry name" value="RBR FAMILY RING FINGER AND IBR DOMAIN-CONTAINING"/>
    <property type="match status" value="1"/>
</dbReference>
<comment type="pathway">
    <text evidence="4">Protein modification; protein ubiquitination.</text>
</comment>
<dbReference type="AlphaFoldDB" id="A0A4Y1RLZ0"/>
<dbReference type="PROSITE" id="PS00518">
    <property type="entry name" value="ZF_RING_1"/>
    <property type="match status" value="1"/>
</dbReference>
<dbReference type="FunFam" id="3.30.420.10:FF:000076">
    <property type="entry name" value="RBR-type E3 ubiquitin transferase"/>
    <property type="match status" value="1"/>
</dbReference>
<dbReference type="InterPro" id="IPR017907">
    <property type="entry name" value="Znf_RING_CS"/>
</dbReference>
<feature type="domain" description="RING-type" evidence="15">
    <location>
        <begin position="313"/>
        <end position="357"/>
    </location>
</feature>
<dbReference type="Pfam" id="PF01485">
    <property type="entry name" value="IBR"/>
    <property type="match status" value="1"/>
</dbReference>
<dbReference type="InterPro" id="IPR013083">
    <property type="entry name" value="Znf_RING/FYVE/PHD"/>
</dbReference>
<feature type="region of interest" description="Disordered" evidence="14">
    <location>
        <begin position="533"/>
        <end position="611"/>
    </location>
</feature>
<dbReference type="EC" id="2.3.2.31" evidence="6"/>
<name>A0A4Y1RLZ0_PRUDU</name>
<keyword evidence="11" id="KW-0833">Ubl conjugation pathway</keyword>
<dbReference type="Gene3D" id="3.30.420.10">
    <property type="entry name" value="Ribonuclease H-like superfamily/Ribonuclease H"/>
    <property type="match status" value="1"/>
</dbReference>
<dbReference type="GO" id="GO:0008270">
    <property type="term" value="F:zinc ion binding"/>
    <property type="evidence" value="ECO:0007669"/>
    <property type="project" value="UniProtKB-KW"/>
</dbReference>
<evidence type="ECO:0000259" key="15">
    <source>
        <dbReference type="PROSITE" id="PS50089"/>
    </source>
</evidence>
<evidence type="ECO:0000256" key="5">
    <source>
        <dbReference type="ARBA" id="ARBA00005884"/>
    </source>
</evidence>
<feature type="domain" description="RING-type" evidence="16">
    <location>
        <begin position="309"/>
        <end position="478"/>
    </location>
</feature>
<evidence type="ECO:0000256" key="10">
    <source>
        <dbReference type="ARBA" id="ARBA00022771"/>
    </source>
</evidence>
<dbReference type="Pfam" id="PF13456">
    <property type="entry name" value="RVT_3"/>
    <property type="match status" value="1"/>
</dbReference>
<dbReference type="SUPFAM" id="SSF57850">
    <property type="entry name" value="RING/U-box"/>
    <property type="match status" value="2"/>
</dbReference>
<keyword evidence="10 13" id="KW-0863">Zinc-finger</keyword>
<evidence type="ECO:0000256" key="6">
    <source>
        <dbReference type="ARBA" id="ARBA00012251"/>
    </source>
</evidence>
<evidence type="ECO:0000256" key="2">
    <source>
        <dbReference type="ARBA" id="ARBA00001947"/>
    </source>
</evidence>
<proteinExistence type="inferred from homology"/>
<accession>A0A4Y1RLZ0</accession>
<reference evidence="17" key="1">
    <citation type="journal article" date="2019" name="Science">
        <title>Mutation of a bHLH transcription factor allowed almond domestication.</title>
        <authorList>
            <person name="Sanchez-Perez R."/>
            <person name="Pavan S."/>
            <person name="Mazzeo R."/>
            <person name="Moldovan C."/>
            <person name="Aiese Cigliano R."/>
            <person name="Del Cueto J."/>
            <person name="Ricciardi F."/>
            <person name="Lotti C."/>
            <person name="Ricciardi L."/>
            <person name="Dicenta F."/>
            <person name="Lopez-Marques R.L."/>
            <person name="Lindberg Moller B."/>
        </authorList>
    </citation>
    <scope>NUCLEOTIDE SEQUENCE</scope>
</reference>
<dbReference type="InterPro" id="IPR044066">
    <property type="entry name" value="TRIAD_supradom"/>
</dbReference>
<dbReference type="InterPro" id="IPR031127">
    <property type="entry name" value="E3_UB_ligase_RBR"/>
</dbReference>
<dbReference type="PROSITE" id="PS50089">
    <property type="entry name" value="ZF_RING_2"/>
    <property type="match status" value="1"/>
</dbReference>
<comment type="similarity">
    <text evidence="5">Belongs to the RBR family. Ariadne subfamily.</text>
</comment>
<comment type="function">
    <text evidence="3">Might act as an E3 ubiquitin-protein ligase, or as part of E3 complex, which accepts ubiquitin from specific E2 ubiquitin-conjugating enzymes and then transfers it to substrates.</text>
</comment>
<evidence type="ECO:0000259" key="16">
    <source>
        <dbReference type="PROSITE" id="PS51873"/>
    </source>
</evidence>
<protein>
    <recommendedName>
        <fullName evidence="6">RBR-type E3 ubiquitin transferase</fullName>
        <ecNumber evidence="6">2.3.2.31</ecNumber>
    </recommendedName>
</protein>
<feature type="compositionally biased region" description="Low complexity" evidence="14">
    <location>
        <begin position="51"/>
        <end position="63"/>
    </location>
</feature>
<evidence type="ECO:0000256" key="4">
    <source>
        <dbReference type="ARBA" id="ARBA00004906"/>
    </source>
</evidence>
<keyword evidence="8" id="KW-0479">Metal-binding</keyword>
<evidence type="ECO:0000256" key="11">
    <source>
        <dbReference type="ARBA" id="ARBA00022786"/>
    </source>
</evidence>
<evidence type="ECO:0000313" key="17">
    <source>
        <dbReference type="EMBL" id="BBH04918.1"/>
    </source>
</evidence>
<sequence length="659" mass="75026">MASSVSPDDDGDDVLFAVSEQRRELMEAESLESDMDLAFNMQLQEALAASLALQPSSSSTQPPRNDAVRTIPNTPTHVSLKSEELIRMEQELKDREIEMRKAREDLNRRIHDDQVGREIKKIPEDEWQESGEVLGKPFGEGSSSLSSTKRVESESVFRLYFKGLVSEEMVGNERVVLAGVGVALCDSRDNLVFEVWKPLIGNGMSKNGAQLKALIEGLNAALALDLKRITFFCENFHIFQFVTGKWQAKQHKIAALVNQVKSLQGKFTRCNPRLVPRNHIKFAFKLARDAIVSQSQTNQPAQSTTCKNVNETCVICLEDTDVSQMFSVGGCLHRYCFSCMKQHVEVKLLHGMIPRCPHEGCKSDLSVDSCAKFLTPKVVETMRQRLKEASIPAAEKSLGTKTEHALTTKAESLSPEEDAKLKSLASRNLWRQCVKCNHMIELSEGCYHMTCRCGYEFCYNCGAEWKDKKATCSCPLWDEGNILYDEDEDEDSEDMTESDSEEYSDYEYLLPNEAPEFFHVSGAEWNVEKATCSYPTSDEDDILSNEDGDFEEEEEKGEDEEEDEYEDEDEDEDEDEFEEEKQILSAEDDADFDEEYEEIQEKEVGEDIQDEEEEAVVEEGEHNLSAEDDRYLDDEYEYGEYVEEYCDSDSECYDSYSDY</sequence>
<dbReference type="InterPro" id="IPR002867">
    <property type="entry name" value="IBR_dom"/>
</dbReference>
<dbReference type="FunFam" id="1.20.120.1750:FF:000019">
    <property type="entry name" value="RBR-type E3 ubiquitin transferase"/>
    <property type="match status" value="1"/>
</dbReference>
<feature type="region of interest" description="Disordered" evidence="14">
    <location>
        <begin position="51"/>
        <end position="74"/>
    </location>
</feature>
<dbReference type="InterPro" id="IPR001841">
    <property type="entry name" value="Znf_RING"/>
</dbReference>
<dbReference type="GO" id="GO:0004523">
    <property type="term" value="F:RNA-DNA hybrid ribonuclease activity"/>
    <property type="evidence" value="ECO:0007669"/>
    <property type="project" value="InterPro"/>
</dbReference>
<dbReference type="InterPro" id="IPR012337">
    <property type="entry name" value="RNaseH-like_sf"/>
</dbReference>
<dbReference type="PROSITE" id="PS51873">
    <property type="entry name" value="TRIAD"/>
    <property type="match status" value="1"/>
</dbReference>
<dbReference type="EMBL" id="AP019302">
    <property type="protein sequence ID" value="BBH04918.1"/>
    <property type="molecule type" value="Genomic_DNA"/>
</dbReference>
<dbReference type="GO" id="GO:0061630">
    <property type="term" value="F:ubiquitin protein ligase activity"/>
    <property type="evidence" value="ECO:0007669"/>
    <property type="project" value="UniProtKB-EC"/>
</dbReference>
<dbReference type="InterPro" id="IPR002156">
    <property type="entry name" value="RNaseH_domain"/>
</dbReference>
<feature type="compositionally biased region" description="Acidic residues" evidence="14">
    <location>
        <begin position="586"/>
        <end position="598"/>
    </location>
</feature>
<dbReference type="UniPathway" id="UPA00143"/>
<organism evidence="17">
    <name type="scientific">Prunus dulcis</name>
    <name type="common">Almond</name>
    <name type="synonym">Amygdalus dulcis</name>
    <dbReference type="NCBI Taxonomy" id="3755"/>
    <lineage>
        <taxon>Eukaryota</taxon>
        <taxon>Viridiplantae</taxon>
        <taxon>Streptophyta</taxon>
        <taxon>Embryophyta</taxon>
        <taxon>Tracheophyta</taxon>
        <taxon>Spermatophyta</taxon>
        <taxon>Magnoliopsida</taxon>
        <taxon>eudicotyledons</taxon>
        <taxon>Gunneridae</taxon>
        <taxon>Pentapetalae</taxon>
        <taxon>rosids</taxon>
        <taxon>fabids</taxon>
        <taxon>Rosales</taxon>
        <taxon>Rosaceae</taxon>
        <taxon>Amygdaloideae</taxon>
        <taxon>Amygdaleae</taxon>
        <taxon>Prunus</taxon>
    </lineage>
</organism>
<gene>
    <name evidence="17" type="ORF">Prudu_016172</name>
</gene>
<dbReference type="CDD" id="cd22584">
    <property type="entry name" value="Rcat_RBR_unk"/>
    <property type="match status" value="1"/>
</dbReference>
<keyword evidence="12" id="KW-0862">Zinc</keyword>
<evidence type="ECO:0000256" key="9">
    <source>
        <dbReference type="ARBA" id="ARBA00022737"/>
    </source>
</evidence>